<dbReference type="Proteomes" id="UP001596241">
    <property type="component" value="Unassembled WGS sequence"/>
</dbReference>
<dbReference type="RefSeq" id="WP_345089005.1">
    <property type="nucleotide sequence ID" value="NZ_BAAAWG010000015.1"/>
</dbReference>
<evidence type="ECO:0000313" key="5">
    <source>
        <dbReference type="EMBL" id="MFC5894541.1"/>
    </source>
</evidence>
<feature type="domain" description="DUF11" evidence="4">
    <location>
        <begin position="35"/>
        <end position="113"/>
    </location>
</feature>
<keyword evidence="2" id="KW-0472">Membrane</keyword>
<dbReference type="Pfam" id="PF01345">
    <property type="entry name" value="DUF11"/>
    <property type="match status" value="1"/>
</dbReference>
<dbReference type="EMBL" id="JBHSPW010000007">
    <property type="protein sequence ID" value="MFC5894541.1"/>
    <property type="molecule type" value="Genomic_DNA"/>
</dbReference>
<evidence type="ECO:0000256" key="3">
    <source>
        <dbReference type="SAM" id="SignalP"/>
    </source>
</evidence>
<dbReference type="Gene3D" id="2.60.40.10">
    <property type="entry name" value="Immunoglobulins"/>
    <property type="match status" value="1"/>
</dbReference>
<feature type="chain" id="PRO_5045299225" description="DUF11 domain-containing protein" evidence="3">
    <location>
        <begin position="23"/>
        <end position="244"/>
    </location>
</feature>
<evidence type="ECO:0000259" key="4">
    <source>
        <dbReference type="Pfam" id="PF01345"/>
    </source>
</evidence>
<feature type="transmembrane region" description="Helical" evidence="2">
    <location>
        <begin position="165"/>
        <end position="185"/>
    </location>
</feature>
<feature type="signal peptide" evidence="3">
    <location>
        <begin position="1"/>
        <end position="22"/>
    </location>
</feature>
<keyword evidence="3" id="KW-0732">Signal</keyword>
<feature type="region of interest" description="Disordered" evidence="1">
    <location>
        <begin position="201"/>
        <end position="244"/>
    </location>
</feature>
<evidence type="ECO:0000256" key="2">
    <source>
        <dbReference type="SAM" id="Phobius"/>
    </source>
</evidence>
<evidence type="ECO:0000256" key="1">
    <source>
        <dbReference type="SAM" id="MobiDB-lite"/>
    </source>
</evidence>
<keyword evidence="6" id="KW-1185">Reference proteome</keyword>
<sequence length="244" mass="23906">MRTLLLSALLCTAAALPGRAVAAGTPAEPAPPQVAVEVSDDTDAAEAGDRLDYRITVRNLGDAPLPGARIEARLPATTESAKAPEGRVTDDHTAVWHADLAPGGLRVLTTSVVLGDRADGPSAAPGTLRAATTVCVHAAGVAAPAACTGDIDDLPETHGGTGPSWLSWTPWLLLAGLLAGVGFLLRGRRRTAAAAATAATSATSAAASATATAPVSPGVPAAASPPGESGEPAAPAASAGSART</sequence>
<keyword evidence="2" id="KW-1133">Transmembrane helix</keyword>
<name>A0ABW1FJA3_9ACTN</name>
<gene>
    <name evidence="5" type="ORF">ACFP3M_17145</name>
</gene>
<dbReference type="InterPro" id="IPR001434">
    <property type="entry name" value="OmcB-like_DUF11"/>
</dbReference>
<dbReference type="NCBIfam" id="TIGR01451">
    <property type="entry name" value="B_ant_repeat"/>
    <property type="match status" value="1"/>
</dbReference>
<accession>A0ABW1FJA3</accession>
<dbReference type="InterPro" id="IPR013783">
    <property type="entry name" value="Ig-like_fold"/>
</dbReference>
<protein>
    <recommendedName>
        <fullName evidence="4">DUF11 domain-containing protein</fullName>
    </recommendedName>
</protein>
<keyword evidence="2" id="KW-0812">Transmembrane</keyword>
<comment type="caution">
    <text evidence="5">The sequence shown here is derived from an EMBL/GenBank/DDBJ whole genome shotgun (WGS) entry which is preliminary data.</text>
</comment>
<evidence type="ECO:0000313" key="6">
    <source>
        <dbReference type="Proteomes" id="UP001596241"/>
    </source>
</evidence>
<reference evidence="6" key="1">
    <citation type="journal article" date="2019" name="Int. J. Syst. Evol. Microbiol.">
        <title>The Global Catalogue of Microorganisms (GCM) 10K type strain sequencing project: providing services to taxonomists for standard genome sequencing and annotation.</title>
        <authorList>
            <consortium name="The Broad Institute Genomics Platform"/>
            <consortium name="The Broad Institute Genome Sequencing Center for Infectious Disease"/>
            <person name="Wu L."/>
            <person name="Ma J."/>
        </authorList>
    </citation>
    <scope>NUCLEOTIDE SEQUENCE [LARGE SCALE GENOMIC DNA]</scope>
    <source>
        <strain evidence="6">CGMCC 1.15809</strain>
    </source>
</reference>
<dbReference type="InterPro" id="IPR047589">
    <property type="entry name" value="DUF11_rpt"/>
</dbReference>
<organism evidence="5 6">
    <name type="scientific">Streptomyces ramulosus</name>
    <dbReference type="NCBI Taxonomy" id="47762"/>
    <lineage>
        <taxon>Bacteria</taxon>
        <taxon>Bacillati</taxon>
        <taxon>Actinomycetota</taxon>
        <taxon>Actinomycetes</taxon>
        <taxon>Kitasatosporales</taxon>
        <taxon>Streptomycetaceae</taxon>
        <taxon>Streptomyces</taxon>
    </lineage>
</organism>
<proteinExistence type="predicted"/>